<evidence type="ECO:0000313" key="12">
    <source>
        <dbReference type="Proteomes" id="UP001201701"/>
    </source>
</evidence>
<dbReference type="PROSITE" id="PS50929">
    <property type="entry name" value="ABC_TM1F"/>
    <property type="match status" value="1"/>
</dbReference>
<evidence type="ECO:0000259" key="10">
    <source>
        <dbReference type="PROSITE" id="PS50929"/>
    </source>
</evidence>
<dbReference type="PROSITE" id="PS00211">
    <property type="entry name" value="ABC_TRANSPORTER_1"/>
    <property type="match status" value="1"/>
</dbReference>
<dbReference type="InterPro" id="IPR011527">
    <property type="entry name" value="ABC1_TM_dom"/>
</dbReference>
<dbReference type="PROSITE" id="PS50893">
    <property type="entry name" value="ABC_TRANSPORTER_2"/>
    <property type="match status" value="1"/>
</dbReference>
<feature type="domain" description="ABC transmembrane type-1" evidence="10">
    <location>
        <begin position="40"/>
        <end position="320"/>
    </location>
</feature>
<keyword evidence="6 8" id="KW-1133">Transmembrane helix</keyword>
<protein>
    <submittedName>
        <fullName evidence="11">ABC transporter ATP-binding protein/permease</fullName>
    </submittedName>
</protein>
<keyword evidence="7 8" id="KW-0472">Membrane</keyword>
<dbReference type="Pfam" id="PF00005">
    <property type="entry name" value="ABC_tran"/>
    <property type="match status" value="1"/>
</dbReference>
<comment type="caution">
    <text evidence="11">The sequence shown here is derived from an EMBL/GenBank/DDBJ whole genome shotgun (WGS) entry which is preliminary data.</text>
</comment>
<dbReference type="GO" id="GO:0005524">
    <property type="term" value="F:ATP binding"/>
    <property type="evidence" value="ECO:0007669"/>
    <property type="project" value="UniProtKB-KW"/>
</dbReference>
<dbReference type="SUPFAM" id="SSF90123">
    <property type="entry name" value="ABC transporter transmembrane region"/>
    <property type="match status" value="1"/>
</dbReference>
<dbReference type="Pfam" id="PF00664">
    <property type="entry name" value="ABC_membrane"/>
    <property type="match status" value="1"/>
</dbReference>
<sequence>MFRWFEKRLNPFPAEEPVEPPKTLWAFCWYFTKPAWPFVLLATVLMALIAFLEVWMFGFLGHIVDWLSAQNRETFLQTEWWKLAGMALVIAILLPAAVTLSSFNTYQTLFGNYPMRIRWQVHRYLLKQSMAFYQDEFAGRIATKLMQTALAVRETVLKFAEVLNYVVVYFLGMLFIVGSADWRLAAPIVVWLGGYLVALRYFVPRLGKVSEAQADARSVMTGRIVDSYTNIQTVKLFSHGRRESDYAREGMTEFLDTAYAQGRLISKFYIVVYLLNSALLLAVGGLAIGFWLHEIVTVGAVAVVVGLVLRLYGMSQWIMWEVSGLFENIGTVQDGISSISMPRLVEDKPGAPDLKASKGEIRFDDIRFHYGKQKGVIENLSLTVKPGEKVGIVGRSGAGKSTLVNLLLRFYDLEGGRILIDGDNIADVTQDSLRAHIGMVTQDTSLLHRSVRDNILYGRPDAGEEAVLEAARRAEALGFIGGLSDAKGRKGLDAHVGERGVKLSGGQRQRIAIARVMLKDAPILILDEATSALDSEVEAAIQQNLYKLMQGKTVIAIAHRLSTIAAMDRLVVMDQGRIIEEGSHDELVAKGGLYAQLWQRQSGGFLLHDDPGHEPAAKMKLEVTEEAAE</sequence>
<keyword evidence="12" id="KW-1185">Reference proteome</keyword>
<evidence type="ECO:0000256" key="2">
    <source>
        <dbReference type="ARBA" id="ARBA00005417"/>
    </source>
</evidence>
<proteinExistence type="inferred from homology"/>
<name>A0ABS9QGI4_9HYPH</name>
<feature type="transmembrane region" description="Helical" evidence="8">
    <location>
        <begin position="268"/>
        <end position="289"/>
    </location>
</feature>
<dbReference type="SMART" id="SM00382">
    <property type="entry name" value="AAA"/>
    <property type="match status" value="1"/>
</dbReference>
<comment type="similarity">
    <text evidence="2">Belongs to the ABC transporter superfamily.</text>
</comment>
<dbReference type="EMBL" id="JAKREW010000015">
    <property type="protein sequence ID" value="MCG7506539.1"/>
    <property type="molecule type" value="Genomic_DNA"/>
</dbReference>
<dbReference type="CDD" id="cd07346">
    <property type="entry name" value="ABC_6TM_exporters"/>
    <property type="match status" value="1"/>
</dbReference>
<organism evidence="11 12">
    <name type="scientific">Mesorhizobium retamae</name>
    <dbReference type="NCBI Taxonomy" id="2912854"/>
    <lineage>
        <taxon>Bacteria</taxon>
        <taxon>Pseudomonadati</taxon>
        <taxon>Pseudomonadota</taxon>
        <taxon>Alphaproteobacteria</taxon>
        <taxon>Hyphomicrobiales</taxon>
        <taxon>Phyllobacteriaceae</taxon>
        <taxon>Mesorhizobium</taxon>
    </lineage>
</organism>
<dbReference type="InterPro" id="IPR039421">
    <property type="entry name" value="Type_1_exporter"/>
</dbReference>
<gene>
    <name evidence="11" type="ORF">L4923_16045</name>
</gene>
<dbReference type="InterPro" id="IPR017871">
    <property type="entry name" value="ABC_transporter-like_CS"/>
</dbReference>
<dbReference type="InterPro" id="IPR003593">
    <property type="entry name" value="AAA+_ATPase"/>
</dbReference>
<dbReference type="InterPro" id="IPR027417">
    <property type="entry name" value="P-loop_NTPase"/>
</dbReference>
<dbReference type="RefSeq" id="WP_239366814.1">
    <property type="nucleotide sequence ID" value="NZ_JAKREW010000015.1"/>
</dbReference>
<accession>A0ABS9QGI4</accession>
<feature type="transmembrane region" description="Helical" evidence="8">
    <location>
        <begin position="83"/>
        <end position="106"/>
    </location>
</feature>
<evidence type="ECO:0000259" key="9">
    <source>
        <dbReference type="PROSITE" id="PS50893"/>
    </source>
</evidence>
<dbReference type="PANTHER" id="PTHR43394:SF1">
    <property type="entry name" value="ATP-BINDING CASSETTE SUB-FAMILY B MEMBER 10, MITOCHONDRIAL"/>
    <property type="match status" value="1"/>
</dbReference>
<dbReference type="Gene3D" id="1.20.1560.10">
    <property type="entry name" value="ABC transporter type 1, transmembrane domain"/>
    <property type="match status" value="1"/>
</dbReference>
<evidence type="ECO:0000256" key="6">
    <source>
        <dbReference type="ARBA" id="ARBA00022989"/>
    </source>
</evidence>
<dbReference type="InterPro" id="IPR003439">
    <property type="entry name" value="ABC_transporter-like_ATP-bd"/>
</dbReference>
<dbReference type="PANTHER" id="PTHR43394">
    <property type="entry name" value="ATP-DEPENDENT PERMEASE MDL1, MITOCHONDRIAL"/>
    <property type="match status" value="1"/>
</dbReference>
<evidence type="ECO:0000256" key="8">
    <source>
        <dbReference type="SAM" id="Phobius"/>
    </source>
</evidence>
<dbReference type="SUPFAM" id="SSF52540">
    <property type="entry name" value="P-loop containing nucleoside triphosphate hydrolases"/>
    <property type="match status" value="1"/>
</dbReference>
<evidence type="ECO:0000256" key="7">
    <source>
        <dbReference type="ARBA" id="ARBA00023136"/>
    </source>
</evidence>
<feature type="transmembrane region" description="Helical" evidence="8">
    <location>
        <begin position="295"/>
        <end position="313"/>
    </location>
</feature>
<feature type="transmembrane region" description="Helical" evidence="8">
    <location>
        <begin position="38"/>
        <end position="63"/>
    </location>
</feature>
<evidence type="ECO:0000256" key="3">
    <source>
        <dbReference type="ARBA" id="ARBA00022692"/>
    </source>
</evidence>
<reference evidence="11 12" key="1">
    <citation type="submission" date="2022-02" db="EMBL/GenBank/DDBJ databases">
        <title>Draft genome sequence of Mezorhizobium retamae strain IRAMC:0171 isolated from Retama raetam nodules.</title>
        <authorList>
            <person name="Bengaied R."/>
            <person name="Sbissi I."/>
            <person name="Huber K."/>
            <person name="Ghodbane F."/>
            <person name="Nouioui I."/>
            <person name="Tarhouni M."/>
            <person name="Gtari M."/>
        </authorList>
    </citation>
    <scope>NUCLEOTIDE SEQUENCE [LARGE SCALE GENOMIC DNA]</scope>
    <source>
        <strain evidence="11 12">IRAMC:0171</strain>
    </source>
</reference>
<dbReference type="Gene3D" id="3.40.50.300">
    <property type="entry name" value="P-loop containing nucleotide triphosphate hydrolases"/>
    <property type="match status" value="1"/>
</dbReference>
<keyword evidence="4" id="KW-0547">Nucleotide-binding</keyword>
<dbReference type="InterPro" id="IPR036640">
    <property type="entry name" value="ABC1_TM_sf"/>
</dbReference>
<feature type="transmembrane region" description="Helical" evidence="8">
    <location>
        <begin position="162"/>
        <end position="178"/>
    </location>
</feature>
<feature type="domain" description="ABC transporter" evidence="9">
    <location>
        <begin position="361"/>
        <end position="600"/>
    </location>
</feature>
<evidence type="ECO:0000256" key="5">
    <source>
        <dbReference type="ARBA" id="ARBA00022840"/>
    </source>
</evidence>
<evidence type="ECO:0000313" key="11">
    <source>
        <dbReference type="EMBL" id="MCG7506539.1"/>
    </source>
</evidence>
<feature type="transmembrane region" description="Helical" evidence="8">
    <location>
        <begin position="184"/>
        <end position="203"/>
    </location>
</feature>
<comment type="subcellular location">
    <subcellularLocation>
        <location evidence="1">Cell membrane</location>
        <topology evidence="1">Multi-pass membrane protein</topology>
    </subcellularLocation>
</comment>
<keyword evidence="3 8" id="KW-0812">Transmembrane</keyword>
<keyword evidence="5 11" id="KW-0067">ATP-binding</keyword>
<dbReference type="Proteomes" id="UP001201701">
    <property type="component" value="Unassembled WGS sequence"/>
</dbReference>
<evidence type="ECO:0000256" key="1">
    <source>
        <dbReference type="ARBA" id="ARBA00004651"/>
    </source>
</evidence>
<evidence type="ECO:0000256" key="4">
    <source>
        <dbReference type="ARBA" id="ARBA00022741"/>
    </source>
</evidence>